<dbReference type="Pfam" id="PF02768">
    <property type="entry name" value="DNA_pol3_beta_3"/>
    <property type="match status" value="1"/>
</dbReference>
<evidence type="ECO:0000256" key="10">
    <source>
        <dbReference type="ARBA" id="ARBA00030988"/>
    </source>
</evidence>
<protein>
    <recommendedName>
        <fullName evidence="3">Beta sliding clamp</fullName>
    </recommendedName>
    <alternativeName>
        <fullName evidence="11">Beta-clamp processivity factor</fullName>
    </alternativeName>
    <alternativeName>
        <fullName evidence="10">DNA polymerase III beta sliding clamp subunit</fullName>
    </alternativeName>
</protein>
<dbReference type="PANTHER" id="PTHR30478:SF0">
    <property type="entry name" value="BETA SLIDING CLAMP"/>
    <property type="match status" value="1"/>
</dbReference>
<dbReference type="Gene3D" id="3.10.150.10">
    <property type="entry name" value="DNA Polymerase III, subunit A, domain 2"/>
    <property type="match status" value="1"/>
</dbReference>
<feature type="domain" description="DNA polymerase III beta sliding clamp C-terminal" evidence="13">
    <location>
        <begin position="257"/>
        <end position="379"/>
    </location>
</feature>
<dbReference type="GO" id="GO:0005737">
    <property type="term" value="C:cytoplasm"/>
    <property type="evidence" value="ECO:0007669"/>
    <property type="project" value="UniProtKB-SubCell"/>
</dbReference>
<reference evidence="14 15" key="1">
    <citation type="submission" date="2014-07" db="EMBL/GenBank/DDBJ databases">
        <authorList>
            <person name="McCorrison J."/>
            <person name="Sanka R."/>
            <person name="Torralba M."/>
            <person name="Gillis M."/>
            <person name="Haft D.H."/>
            <person name="Methe B."/>
            <person name="Sutton G."/>
            <person name="Nelson K.E."/>
        </authorList>
    </citation>
    <scope>NUCLEOTIDE SEQUENCE [LARGE SCALE GENOMIC DNA]</scope>
    <source>
        <strain evidence="14 15">DNF00424</strain>
    </source>
</reference>
<evidence type="ECO:0000256" key="9">
    <source>
        <dbReference type="ARBA" id="ARBA00023125"/>
    </source>
</evidence>
<comment type="caution">
    <text evidence="14">The sequence shown here is derived from an EMBL/GenBank/DDBJ whole genome shotgun (WGS) entry which is preliminary data.</text>
</comment>
<evidence type="ECO:0000256" key="3">
    <source>
        <dbReference type="ARBA" id="ARBA00021035"/>
    </source>
</evidence>
<proteinExistence type="inferred from homology"/>
<dbReference type="Pfam" id="PF00712">
    <property type="entry name" value="DNA_pol3_beta"/>
    <property type="match status" value="2"/>
</dbReference>
<evidence type="ECO:0000256" key="4">
    <source>
        <dbReference type="ARBA" id="ARBA00022490"/>
    </source>
</evidence>
<feature type="domain" description="DNA polymerase III beta sliding clamp N-terminal" evidence="12">
    <location>
        <begin position="156"/>
        <end position="255"/>
    </location>
</feature>
<evidence type="ECO:0000256" key="6">
    <source>
        <dbReference type="ARBA" id="ARBA00022695"/>
    </source>
</evidence>
<dbReference type="AlphaFoldDB" id="A0AAW3FHS6"/>
<sequence length="381" mass="41602">MKFTFPIAEMVRTLNVLGKVIQKSCPMPIVQNVLITKPDPKEEVYLMTAGSAESMMTIKVNITMVDGTAFKPICIPHGQFLQVLSALPEQPITVEVDDKTREIKVHYDGGEFAFAGFGTDEYPVLKSSHTNLVTVSVPTDILLPCVSNALLASAKKSELRPVLSSVYLDIKDDGITFVGTDGHNLFRYVWEHGVPFITEGKAAGVAVPNIFVSALLSAFDKVSEVEISFDGYCCTVSADNITFIFSTSEQRYPNYSSVIPKEQPYHITLDRDRLKQSLRRVSMMASEANNLVKLTKQADGLLLEAVDVDFARSANELVPLGEDSNIPDGFTIGMKSSSLMNMLSPIASTNVVLKLIDASHALVLTEEGNSALICMVIPMVV</sequence>
<dbReference type="GO" id="GO:0003887">
    <property type="term" value="F:DNA-directed DNA polymerase activity"/>
    <property type="evidence" value="ECO:0007669"/>
    <property type="project" value="UniProtKB-KW"/>
</dbReference>
<dbReference type="RefSeq" id="WP_081934184.1">
    <property type="nucleotide sequence ID" value="NZ_JRNJ01000022.1"/>
</dbReference>
<feature type="domain" description="DNA polymerase III beta sliding clamp N-terminal" evidence="12">
    <location>
        <begin position="1"/>
        <end position="125"/>
    </location>
</feature>
<dbReference type="SUPFAM" id="SSF55979">
    <property type="entry name" value="DNA clamp"/>
    <property type="match status" value="3"/>
</dbReference>
<dbReference type="GO" id="GO:0009360">
    <property type="term" value="C:DNA polymerase III complex"/>
    <property type="evidence" value="ECO:0007669"/>
    <property type="project" value="InterPro"/>
</dbReference>
<dbReference type="GO" id="GO:0006271">
    <property type="term" value="P:DNA strand elongation involved in DNA replication"/>
    <property type="evidence" value="ECO:0007669"/>
    <property type="project" value="TreeGrafter"/>
</dbReference>
<evidence type="ECO:0000259" key="12">
    <source>
        <dbReference type="Pfam" id="PF00712"/>
    </source>
</evidence>
<dbReference type="InterPro" id="IPR022635">
    <property type="entry name" value="DNA_polIII_beta_C"/>
</dbReference>
<dbReference type="NCBIfam" id="TIGR00663">
    <property type="entry name" value="dnan"/>
    <property type="match status" value="1"/>
</dbReference>
<evidence type="ECO:0000256" key="1">
    <source>
        <dbReference type="ARBA" id="ARBA00004496"/>
    </source>
</evidence>
<dbReference type="PANTHER" id="PTHR30478">
    <property type="entry name" value="DNA POLYMERASE III SUBUNIT BETA"/>
    <property type="match status" value="1"/>
</dbReference>
<dbReference type="Gene3D" id="3.70.10.10">
    <property type="match status" value="1"/>
</dbReference>
<keyword evidence="8" id="KW-0239">DNA-directed DNA polymerase</keyword>
<dbReference type="InterPro" id="IPR022634">
    <property type="entry name" value="DNA_polIII_beta_N"/>
</dbReference>
<dbReference type="GO" id="GO:0003677">
    <property type="term" value="F:DNA binding"/>
    <property type="evidence" value="ECO:0007669"/>
    <property type="project" value="UniProtKB-KW"/>
</dbReference>
<comment type="subcellular location">
    <subcellularLocation>
        <location evidence="1">Cytoplasm</location>
    </subcellularLocation>
</comment>
<keyword evidence="7" id="KW-0235">DNA replication</keyword>
<keyword evidence="9" id="KW-0238">DNA-binding</keyword>
<evidence type="ECO:0000256" key="8">
    <source>
        <dbReference type="ARBA" id="ARBA00022932"/>
    </source>
</evidence>
<dbReference type="InterPro" id="IPR001001">
    <property type="entry name" value="DNA_polIII_beta"/>
</dbReference>
<dbReference type="InterPro" id="IPR046938">
    <property type="entry name" value="DNA_clamp_sf"/>
</dbReference>
<keyword evidence="4" id="KW-0963">Cytoplasm</keyword>
<evidence type="ECO:0000313" key="14">
    <source>
        <dbReference type="EMBL" id="KGF29919.1"/>
    </source>
</evidence>
<accession>A0AAW3FHS6</accession>
<evidence type="ECO:0000313" key="15">
    <source>
        <dbReference type="Proteomes" id="UP000029533"/>
    </source>
</evidence>
<name>A0AAW3FHS6_9BACT</name>
<dbReference type="GO" id="GO:0008408">
    <property type="term" value="F:3'-5' exonuclease activity"/>
    <property type="evidence" value="ECO:0007669"/>
    <property type="project" value="InterPro"/>
</dbReference>
<keyword evidence="6" id="KW-0548">Nucleotidyltransferase</keyword>
<dbReference type="SMART" id="SM00480">
    <property type="entry name" value="POL3Bc"/>
    <property type="match status" value="1"/>
</dbReference>
<evidence type="ECO:0000256" key="11">
    <source>
        <dbReference type="ARBA" id="ARBA00033276"/>
    </source>
</evidence>
<dbReference type="Proteomes" id="UP000029533">
    <property type="component" value="Unassembled WGS sequence"/>
</dbReference>
<organism evidence="14 15">
    <name type="scientific">Prevotella histicola JCM 15637 = DNF00424</name>
    <dbReference type="NCBI Taxonomy" id="1236504"/>
    <lineage>
        <taxon>Bacteria</taxon>
        <taxon>Pseudomonadati</taxon>
        <taxon>Bacteroidota</taxon>
        <taxon>Bacteroidia</taxon>
        <taxon>Bacteroidales</taxon>
        <taxon>Prevotellaceae</taxon>
        <taxon>Prevotella</taxon>
    </lineage>
</organism>
<evidence type="ECO:0000256" key="2">
    <source>
        <dbReference type="ARBA" id="ARBA00010752"/>
    </source>
</evidence>
<keyword evidence="5" id="KW-0808">Transferase</keyword>
<evidence type="ECO:0000259" key="13">
    <source>
        <dbReference type="Pfam" id="PF02768"/>
    </source>
</evidence>
<gene>
    <name evidence="14" type="ORF">HMPREF2132_01710</name>
</gene>
<comment type="similarity">
    <text evidence="2">Belongs to the beta sliding clamp family.</text>
</comment>
<dbReference type="EMBL" id="JRNJ01000022">
    <property type="protein sequence ID" value="KGF29919.1"/>
    <property type="molecule type" value="Genomic_DNA"/>
</dbReference>
<evidence type="ECO:0000256" key="5">
    <source>
        <dbReference type="ARBA" id="ARBA00022679"/>
    </source>
</evidence>
<dbReference type="CDD" id="cd00140">
    <property type="entry name" value="beta_clamp"/>
    <property type="match status" value="1"/>
</dbReference>
<evidence type="ECO:0000256" key="7">
    <source>
        <dbReference type="ARBA" id="ARBA00022705"/>
    </source>
</evidence>